<dbReference type="Proteomes" id="UP001304300">
    <property type="component" value="Chromosome"/>
</dbReference>
<dbReference type="InterPro" id="IPR000683">
    <property type="entry name" value="Gfo/Idh/MocA-like_OxRdtase_N"/>
</dbReference>
<dbReference type="AlphaFoldDB" id="A0AAQ3LEK3"/>
<evidence type="ECO:0000259" key="2">
    <source>
        <dbReference type="Pfam" id="PF01408"/>
    </source>
</evidence>
<evidence type="ECO:0000259" key="3">
    <source>
        <dbReference type="Pfam" id="PF02894"/>
    </source>
</evidence>
<dbReference type="Pfam" id="PF01408">
    <property type="entry name" value="GFO_IDH_MocA"/>
    <property type="match status" value="1"/>
</dbReference>
<dbReference type="InterPro" id="IPR036291">
    <property type="entry name" value="NAD(P)-bd_dom_sf"/>
</dbReference>
<organism evidence="4 5">
    <name type="scientific">Rubellicoccus peritrichatus</name>
    <dbReference type="NCBI Taxonomy" id="3080537"/>
    <lineage>
        <taxon>Bacteria</taxon>
        <taxon>Pseudomonadati</taxon>
        <taxon>Verrucomicrobiota</taxon>
        <taxon>Opitutia</taxon>
        <taxon>Puniceicoccales</taxon>
        <taxon>Cerasicoccaceae</taxon>
        <taxon>Rubellicoccus</taxon>
    </lineage>
</organism>
<dbReference type="SUPFAM" id="SSF51735">
    <property type="entry name" value="NAD(P)-binding Rossmann-fold domains"/>
    <property type="match status" value="1"/>
</dbReference>
<feature type="domain" description="Gfo/Idh/MocA-like oxidoreductase N-terminal" evidence="2">
    <location>
        <begin position="30"/>
        <end position="156"/>
    </location>
</feature>
<evidence type="ECO:0000313" key="5">
    <source>
        <dbReference type="Proteomes" id="UP001304300"/>
    </source>
</evidence>
<dbReference type="RefSeq" id="WP_317835812.1">
    <property type="nucleotide sequence ID" value="NZ_CP136920.1"/>
</dbReference>
<dbReference type="PANTHER" id="PTHR43249">
    <property type="entry name" value="UDP-N-ACETYL-2-AMINO-2-DEOXY-D-GLUCURONATE OXIDASE"/>
    <property type="match status" value="1"/>
</dbReference>
<gene>
    <name evidence="4" type="ORF">RZN69_09210</name>
</gene>
<feature type="domain" description="Gfo/Idh/MocA-like oxidoreductase C-terminal" evidence="3">
    <location>
        <begin position="168"/>
        <end position="307"/>
    </location>
</feature>
<proteinExistence type="predicted"/>
<keyword evidence="5" id="KW-1185">Reference proteome</keyword>
<sequence length="431" mass="48033">MQPSPNSTLLAPPEHIPHKPGRSLDKGSPLRVALIGVSGFAQVHFTMISNAMESSRLKLLAATVINQEEEAEKCSLIGSMGGKLYQDYRQMLQELDGQIDLCFIPTGIHLHTPMTIAALRAGANVFVEKPAAATIQEVNAMQETERRSNQFVAVGYQTMYASETLWMKEAIINGKIGKIKSIKCRGLWPRFDSYYTRNNWAGRLRVGQDWMLDSPFNNAIGHQLNMICFLAGKELSKSAEIANIQAELYRARSIESADTACMRISTNDDISLYFYATHSSSGILNPEITVIGESGEVHWTFQKATLRTANDEVHEINCEQPASLRQQIIPRLAERINNSNAFICGLDIAKAQTLCVNGAHESSSIHEIPAQYIEKINTDGEIKTIVKELDATIQTAFRKEKLFSELGVPWAQSGKLIDLSDYKHFPTFREI</sequence>
<protein>
    <submittedName>
        <fullName evidence="4">Gfo/Idh/MocA family oxidoreductase</fullName>
    </submittedName>
</protein>
<dbReference type="InterPro" id="IPR004104">
    <property type="entry name" value="Gfo/Idh/MocA-like_OxRdtase_C"/>
</dbReference>
<evidence type="ECO:0000256" key="1">
    <source>
        <dbReference type="SAM" id="MobiDB-lite"/>
    </source>
</evidence>
<dbReference type="InterPro" id="IPR052515">
    <property type="entry name" value="Gfo/Idh/MocA_Oxidoreductase"/>
</dbReference>
<reference evidence="4 5" key="1">
    <citation type="submission" date="2023-10" db="EMBL/GenBank/DDBJ databases">
        <title>Rubellicoccus peritrichatus gen. nov., sp. nov., isolated from an algae of coral reef tank.</title>
        <authorList>
            <person name="Luo J."/>
        </authorList>
    </citation>
    <scope>NUCLEOTIDE SEQUENCE [LARGE SCALE GENOMIC DNA]</scope>
    <source>
        <strain evidence="4 5">CR14</strain>
    </source>
</reference>
<evidence type="ECO:0000313" key="4">
    <source>
        <dbReference type="EMBL" id="WOO43267.1"/>
    </source>
</evidence>
<dbReference type="EMBL" id="CP136920">
    <property type="protein sequence ID" value="WOO43267.1"/>
    <property type="molecule type" value="Genomic_DNA"/>
</dbReference>
<accession>A0AAQ3LEK3</accession>
<dbReference type="SUPFAM" id="SSF55347">
    <property type="entry name" value="Glyceraldehyde-3-phosphate dehydrogenase-like, C-terminal domain"/>
    <property type="match status" value="1"/>
</dbReference>
<feature type="region of interest" description="Disordered" evidence="1">
    <location>
        <begin position="1"/>
        <end position="24"/>
    </location>
</feature>
<name>A0AAQ3LEK3_9BACT</name>
<dbReference type="PANTHER" id="PTHR43249:SF1">
    <property type="entry name" value="D-GLUCOSIDE 3-DEHYDROGENASE"/>
    <property type="match status" value="1"/>
</dbReference>
<dbReference type="KEGG" id="puo:RZN69_09210"/>
<dbReference type="GO" id="GO:0000166">
    <property type="term" value="F:nucleotide binding"/>
    <property type="evidence" value="ECO:0007669"/>
    <property type="project" value="InterPro"/>
</dbReference>
<dbReference type="Gene3D" id="3.40.50.720">
    <property type="entry name" value="NAD(P)-binding Rossmann-like Domain"/>
    <property type="match status" value="1"/>
</dbReference>
<dbReference type="Pfam" id="PF02894">
    <property type="entry name" value="GFO_IDH_MocA_C"/>
    <property type="match status" value="1"/>
</dbReference>
<dbReference type="Gene3D" id="3.30.360.10">
    <property type="entry name" value="Dihydrodipicolinate Reductase, domain 2"/>
    <property type="match status" value="1"/>
</dbReference>